<evidence type="ECO:0000313" key="2">
    <source>
        <dbReference type="Proteomes" id="UP000050761"/>
    </source>
</evidence>
<dbReference type="Pfam" id="PF00328">
    <property type="entry name" value="His_Phos_2"/>
    <property type="match status" value="1"/>
</dbReference>
<organism evidence="2 3">
    <name type="scientific">Heligmosomoides polygyrus</name>
    <name type="common">Parasitic roundworm</name>
    <dbReference type="NCBI Taxonomy" id="6339"/>
    <lineage>
        <taxon>Eukaryota</taxon>
        <taxon>Metazoa</taxon>
        <taxon>Ecdysozoa</taxon>
        <taxon>Nematoda</taxon>
        <taxon>Chromadorea</taxon>
        <taxon>Rhabditida</taxon>
        <taxon>Rhabditina</taxon>
        <taxon>Rhabditomorpha</taxon>
        <taxon>Strongyloidea</taxon>
        <taxon>Heligmosomidae</taxon>
        <taxon>Heligmosomoides</taxon>
    </lineage>
</organism>
<dbReference type="InterPro" id="IPR029033">
    <property type="entry name" value="His_PPase_superfam"/>
</dbReference>
<dbReference type="Gene3D" id="3.40.50.1240">
    <property type="entry name" value="Phosphoglycerate mutase-like"/>
    <property type="match status" value="1"/>
</dbReference>
<comment type="similarity">
    <text evidence="1">Belongs to the histidine acid phosphatase family.</text>
</comment>
<name>A0A183GI99_HELPZ</name>
<sequence>LRETNKWFSDDLFDQITTINQQVQLYKNDEKLVIDSLDIGLELKKIRGGPIFDEINTRMNNKLDCLNKTTKECKWINGLKYYAYSAHDTTIYAVFSIMGIQSMVVQPAYPEYAAATFIELWLNRTDGQPYFKMTYRQSSSNTTLYPITSMITGCTAEYCSLDVFRRLAHGSRPDLPMEQVGYNTVDKLTKPVLLVVRRRSTEIEFS</sequence>
<accession>A0A183GI99</accession>
<dbReference type="CDD" id="cd07061">
    <property type="entry name" value="HP_HAP_like"/>
    <property type="match status" value="1"/>
</dbReference>
<protein>
    <submittedName>
        <fullName evidence="3">Lysosomal acid phosphatase</fullName>
    </submittedName>
</protein>
<evidence type="ECO:0000256" key="1">
    <source>
        <dbReference type="ARBA" id="ARBA00005375"/>
    </source>
</evidence>
<dbReference type="SUPFAM" id="SSF53254">
    <property type="entry name" value="Phosphoglycerate mutase-like"/>
    <property type="match status" value="1"/>
</dbReference>
<dbReference type="WBParaSite" id="HPBE_0002234701-mRNA-1">
    <property type="protein sequence ID" value="HPBE_0002234701-mRNA-1"/>
    <property type="gene ID" value="HPBE_0002234701"/>
</dbReference>
<dbReference type="PANTHER" id="PTHR11567:SF206">
    <property type="entry name" value="HISTIDINE ACID PHOSPHATASE-RELATED"/>
    <property type="match status" value="1"/>
</dbReference>
<dbReference type="InterPro" id="IPR050645">
    <property type="entry name" value="Histidine_acid_phosphatase"/>
</dbReference>
<proteinExistence type="inferred from homology"/>
<keyword evidence="2" id="KW-1185">Reference proteome</keyword>
<dbReference type="AlphaFoldDB" id="A0A183GI99"/>
<evidence type="ECO:0000313" key="3">
    <source>
        <dbReference type="WBParaSite" id="HPBE_0002234701-mRNA-1"/>
    </source>
</evidence>
<dbReference type="Proteomes" id="UP000050761">
    <property type="component" value="Unassembled WGS sequence"/>
</dbReference>
<reference evidence="3" key="1">
    <citation type="submission" date="2019-09" db="UniProtKB">
        <authorList>
            <consortium name="WormBaseParasite"/>
        </authorList>
    </citation>
    <scope>IDENTIFICATION</scope>
</reference>
<dbReference type="PANTHER" id="PTHR11567">
    <property type="entry name" value="ACID PHOSPHATASE-RELATED"/>
    <property type="match status" value="1"/>
</dbReference>
<dbReference type="GO" id="GO:0016791">
    <property type="term" value="F:phosphatase activity"/>
    <property type="evidence" value="ECO:0007669"/>
    <property type="project" value="TreeGrafter"/>
</dbReference>
<dbReference type="InterPro" id="IPR000560">
    <property type="entry name" value="His_Pase_clade-2"/>
</dbReference>